<gene>
    <name evidence="1" type="ORF">NQ314_019471</name>
</gene>
<organism evidence="1 2">
    <name type="scientific">Rhamnusium bicolor</name>
    <dbReference type="NCBI Taxonomy" id="1586634"/>
    <lineage>
        <taxon>Eukaryota</taxon>
        <taxon>Metazoa</taxon>
        <taxon>Ecdysozoa</taxon>
        <taxon>Arthropoda</taxon>
        <taxon>Hexapoda</taxon>
        <taxon>Insecta</taxon>
        <taxon>Pterygota</taxon>
        <taxon>Neoptera</taxon>
        <taxon>Endopterygota</taxon>
        <taxon>Coleoptera</taxon>
        <taxon>Polyphaga</taxon>
        <taxon>Cucujiformia</taxon>
        <taxon>Chrysomeloidea</taxon>
        <taxon>Cerambycidae</taxon>
        <taxon>Lepturinae</taxon>
        <taxon>Rhagiini</taxon>
        <taxon>Rhamnusium</taxon>
    </lineage>
</organism>
<comment type="caution">
    <text evidence="1">The sequence shown here is derived from an EMBL/GenBank/DDBJ whole genome shotgun (WGS) entry which is preliminary data.</text>
</comment>
<sequence>MRDIKKKYVKSSSARERPTLCQICYQDVVTHFPRHPFRHHQDHMDVKLVKNLKPGSSEHLALISALRKHLTTEKAVVNPVRSSKDPNTEYFVCTLCL</sequence>
<dbReference type="AlphaFoldDB" id="A0AAV8WP15"/>
<dbReference type="Proteomes" id="UP001162156">
    <property type="component" value="Unassembled WGS sequence"/>
</dbReference>
<dbReference type="EMBL" id="JANEYF010005499">
    <property type="protein sequence ID" value="KAJ8928005.1"/>
    <property type="molecule type" value="Genomic_DNA"/>
</dbReference>
<name>A0AAV8WP15_9CUCU</name>
<proteinExistence type="predicted"/>
<evidence type="ECO:0000313" key="2">
    <source>
        <dbReference type="Proteomes" id="UP001162156"/>
    </source>
</evidence>
<keyword evidence="2" id="KW-1185">Reference proteome</keyword>
<reference evidence="1" key="1">
    <citation type="journal article" date="2023" name="Insect Mol. Biol.">
        <title>Genome sequencing provides insights into the evolution of gene families encoding plant cell wall-degrading enzymes in longhorned beetles.</title>
        <authorList>
            <person name="Shin N.R."/>
            <person name="Okamura Y."/>
            <person name="Kirsch R."/>
            <person name="Pauchet Y."/>
        </authorList>
    </citation>
    <scope>NUCLEOTIDE SEQUENCE</scope>
    <source>
        <strain evidence="1">RBIC_L_NR</strain>
    </source>
</reference>
<evidence type="ECO:0000313" key="1">
    <source>
        <dbReference type="EMBL" id="KAJ8928005.1"/>
    </source>
</evidence>
<accession>A0AAV8WP15</accession>
<protein>
    <submittedName>
        <fullName evidence="1">Uncharacterized protein</fullName>
    </submittedName>
</protein>